<reference evidence="3" key="4">
    <citation type="submission" date="2020-11" db="EMBL/GenBank/DDBJ databases">
        <title>Antibiotic susceptibility profiles of Pediococcus pentosaceus from various origins and their implications for the safety assessment of strains with food-technology applications.</title>
        <authorList>
            <person name="Shani N."/>
            <person name="Oberhaensli S."/>
            <person name="Arias E."/>
        </authorList>
    </citation>
    <scope>NUCLEOTIDE SEQUENCE</scope>
    <source>
        <strain evidence="3">FAM 19164</strain>
    </source>
</reference>
<evidence type="ECO:0000313" key="4">
    <source>
        <dbReference type="Proteomes" id="UP000472573"/>
    </source>
</evidence>
<evidence type="ECO:0000256" key="1">
    <source>
        <dbReference type="SAM" id="Phobius"/>
    </source>
</evidence>
<evidence type="ECO:0000313" key="5">
    <source>
        <dbReference type="Proteomes" id="UP000743107"/>
    </source>
</evidence>
<name>A0A6N7BTD9_PEDPE</name>
<feature type="transmembrane region" description="Helical" evidence="1">
    <location>
        <begin position="105"/>
        <end position="124"/>
    </location>
</feature>
<feature type="transmembrane region" description="Helical" evidence="1">
    <location>
        <begin position="346"/>
        <end position="365"/>
    </location>
</feature>
<keyword evidence="1" id="KW-1133">Transmembrane helix</keyword>
<dbReference type="PIRSF" id="PIRSF037259">
    <property type="entry name" value="EcsB_ABC"/>
    <property type="match status" value="1"/>
</dbReference>
<dbReference type="RefSeq" id="WP_023440242.1">
    <property type="nucleotide sequence ID" value="NZ_CAKMCK010000001.1"/>
</dbReference>
<feature type="transmembrane region" description="Helical" evidence="1">
    <location>
        <begin position="55"/>
        <end position="78"/>
    </location>
</feature>
<dbReference type="Pfam" id="PF05975">
    <property type="entry name" value="EcsB"/>
    <property type="match status" value="1"/>
</dbReference>
<keyword evidence="1" id="KW-0472">Membrane</keyword>
<feature type="transmembrane region" description="Helical" evidence="1">
    <location>
        <begin position="371"/>
        <end position="391"/>
    </location>
</feature>
<dbReference type="Proteomes" id="UP000743107">
    <property type="component" value="Unassembled WGS sequence"/>
</dbReference>
<dbReference type="EMBL" id="WENB01000001">
    <property type="protein sequence ID" value="KAF0414800.1"/>
    <property type="molecule type" value="Genomic_DNA"/>
</dbReference>
<accession>A0A6N7BTD9</accession>
<dbReference type="Proteomes" id="UP000472573">
    <property type="component" value="Unassembled WGS sequence"/>
</dbReference>
<gene>
    <name evidence="2" type="ORF">GBO79_00315</name>
    <name evidence="3" type="ORF">ITQ97_02705</name>
</gene>
<dbReference type="GO" id="GO:0016020">
    <property type="term" value="C:membrane"/>
    <property type="evidence" value="ECO:0007669"/>
    <property type="project" value="InterPro"/>
</dbReference>
<keyword evidence="4" id="KW-1185">Reference proteome</keyword>
<reference evidence="2" key="1">
    <citation type="submission" date="2019-10" db="EMBL/GenBank/DDBJ databases">
        <authorList>
            <person name="Irmler S."/>
            <person name="Berthoud H."/>
            <person name="Roetschi A."/>
            <person name="Arias E."/>
            <person name="Shani N."/>
            <person name="Wuethrich D."/>
            <person name="Bruggmann R."/>
        </authorList>
    </citation>
    <scope>NUCLEOTIDE SEQUENCE</scope>
    <source>
        <strain evidence="2">FAM13073</strain>
    </source>
</reference>
<sequence>MNELWNSRTKQYQKMIMRYLKYVLNDHLVLALLFFGGGIGLAYSNWLKEIHPGTWYIKPLVLIGGVLLTLLGNPVLLLKLPDKVFLVPKEKDIHQYLGKSVKRSLISVVLPTLIGNIILFPLLALEYHHVEAAVAITVTIFLGSMANVLRKYQTLYFDTSLSQMWFHLVVMLIAVGLGVWFSPMGGLILMAINLIFRVVLLNQVFKTKRFNWNHAIDLENSRMQRLYHFFSLFTNVKQVGAEVKRRKYADGLVHILSGKPTLFTYLYPRIMIRSGNQGSLMLRLLLLGMVIEGYSQQIPLKVIVGGLTIYLMVIQMVDIYRPVHENVFIKIYPVSPDAAEKDLLSVMKRIILISAIFLTLIGLISNLSWNFLVASVVTQGIVAVILLKWFIPRYIKKLN</sequence>
<keyword evidence="1" id="KW-0812">Transmembrane</keyword>
<protein>
    <submittedName>
        <fullName evidence="3">ABC transporter permease</fullName>
    </submittedName>
</protein>
<evidence type="ECO:0000313" key="2">
    <source>
        <dbReference type="EMBL" id="KAF0414800.1"/>
    </source>
</evidence>
<feature type="transmembrane region" description="Helical" evidence="1">
    <location>
        <begin position="187"/>
        <end position="205"/>
    </location>
</feature>
<dbReference type="EMBL" id="JADOFV010000001">
    <property type="protein sequence ID" value="MBF7126749.1"/>
    <property type="molecule type" value="Genomic_DNA"/>
</dbReference>
<feature type="transmembrane region" description="Helical" evidence="1">
    <location>
        <begin position="20"/>
        <end position="43"/>
    </location>
</feature>
<dbReference type="AlphaFoldDB" id="A0A6N7BTD9"/>
<reference evidence="2" key="2">
    <citation type="submission" date="2019-12" db="EMBL/GenBank/DDBJ databases">
        <title>SpeciesPrimer: A bioinformatics pipeline dedicated to the design of qPCR primers for the quantification of bacterial species.</title>
        <authorList>
            <person name="Dreier M."/>
            <person name="Berthoud H."/>
            <person name="Shani N."/>
            <person name="Wechsler D."/>
            <person name="Junier P."/>
        </authorList>
    </citation>
    <scope>NUCLEOTIDE SEQUENCE</scope>
    <source>
        <strain evidence="2">FAM13073</strain>
    </source>
</reference>
<organism evidence="3 5">
    <name type="scientific">Pediococcus pentosaceus</name>
    <dbReference type="NCBI Taxonomy" id="1255"/>
    <lineage>
        <taxon>Bacteria</taxon>
        <taxon>Bacillati</taxon>
        <taxon>Bacillota</taxon>
        <taxon>Bacilli</taxon>
        <taxon>Lactobacillales</taxon>
        <taxon>Lactobacillaceae</taxon>
        <taxon>Pediococcus</taxon>
    </lineage>
</organism>
<proteinExistence type="predicted"/>
<reference evidence="4" key="3">
    <citation type="submission" date="2020-03" db="EMBL/GenBank/DDBJ databases">
        <title>SpeciesPrimer: A bioinformatics pipeline dedicated to the design of qPCR primers for the quantification of bacterial species.</title>
        <authorList>
            <person name="Dreier M."/>
            <person name="Berthoud H."/>
            <person name="Shani N."/>
            <person name="Wechsler D."/>
            <person name="Junier P."/>
        </authorList>
    </citation>
    <scope>NUCLEOTIDE SEQUENCE [LARGE SCALE GENOMIC DNA]</scope>
    <source>
        <strain evidence="4">FAM13073</strain>
    </source>
</reference>
<feature type="transmembrane region" description="Helical" evidence="1">
    <location>
        <begin position="130"/>
        <end position="149"/>
    </location>
</feature>
<feature type="transmembrane region" description="Helical" evidence="1">
    <location>
        <begin position="161"/>
        <end position="181"/>
    </location>
</feature>
<comment type="caution">
    <text evidence="3">The sequence shown here is derived from an EMBL/GenBank/DDBJ whole genome shotgun (WGS) entry which is preliminary data.</text>
</comment>
<dbReference type="InterPro" id="IPR010288">
    <property type="entry name" value="EcsB_ABC"/>
</dbReference>
<evidence type="ECO:0000313" key="3">
    <source>
        <dbReference type="EMBL" id="MBF7126749.1"/>
    </source>
</evidence>